<dbReference type="Proteomes" id="UP001497623">
    <property type="component" value="Unassembled WGS sequence"/>
</dbReference>
<evidence type="ECO:0000256" key="5">
    <source>
        <dbReference type="SAM" id="SignalP"/>
    </source>
</evidence>
<protein>
    <submittedName>
        <fullName evidence="6">Uncharacterized protein</fullName>
    </submittedName>
</protein>
<accession>A0AAV2RDI5</accession>
<feature type="chain" id="PRO_5043405081" evidence="5">
    <location>
        <begin position="19"/>
        <end position="105"/>
    </location>
</feature>
<evidence type="ECO:0000313" key="7">
    <source>
        <dbReference type="Proteomes" id="UP001497623"/>
    </source>
</evidence>
<name>A0AAV2RDI5_MEGNR</name>
<comment type="caution">
    <text evidence="6">The sequence shown here is derived from an EMBL/GenBank/DDBJ whole genome shotgun (WGS) entry which is preliminary data.</text>
</comment>
<dbReference type="AlphaFoldDB" id="A0AAV2RDI5"/>
<keyword evidence="5" id="KW-0732">Signal</keyword>
<dbReference type="PANTHER" id="PTHR23121">
    <property type="entry name" value="SODIUM-DEPENDENT GLUCOSE TRANSPORTER 1"/>
    <property type="match status" value="1"/>
</dbReference>
<feature type="non-terminal residue" evidence="6">
    <location>
        <position position="105"/>
    </location>
</feature>
<evidence type="ECO:0000256" key="3">
    <source>
        <dbReference type="ARBA" id="ARBA00023136"/>
    </source>
</evidence>
<dbReference type="EMBL" id="CAXKWB010021542">
    <property type="protein sequence ID" value="CAL4123253.1"/>
    <property type="molecule type" value="Genomic_DNA"/>
</dbReference>
<gene>
    <name evidence="6" type="ORF">MNOR_LOCUS23919</name>
</gene>
<feature type="signal peptide" evidence="5">
    <location>
        <begin position="1"/>
        <end position="18"/>
    </location>
</feature>
<keyword evidence="1 4" id="KW-0812">Transmembrane</keyword>
<dbReference type="PANTHER" id="PTHR23121:SF10">
    <property type="entry name" value="MAJOR FACILITATOR SUPERFAMILY DOMAIN-CONTAINING PROTEIN 4A"/>
    <property type="match status" value="1"/>
</dbReference>
<evidence type="ECO:0000313" key="6">
    <source>
        <dbReference type="EMBL" id="CAL4123253.1"/>
    </source>
</evidence>
<sequence>QALHFFYGLGAFLAPIIAEPFLVNKDCSQMVQNATSNHHPIDLNAPNITTPIQELKEVQHDSKIQYAFWILSGLQGPVVVLLFTLMLKEKMGWGQQDTDAEIEAG</sequence>
<feature type="non-terminal residue" evidence="6">
    <location>
        <position position="1"/>
    </location>
</feature>
<evidence type="ECO:0000256" key="1">
    <source>
        <dbReference type="ARBA" id="ARBA00022692"/>
    </source>
</evidence>
<organism evidence="6 7">
    <name type="scientific">Meganyctiphanes norvegica</name>
    <name type="common">Northern krill</name>
    <name type="synonym">Thysanopoda norvegica</name>
    <dbReference type="NCBI Taxonomy" id="48144"/>
    <lineage>
        <taxon>Eukaryota</taxon>
        <taxon>Metazoa</taxon>
        <taxon>Ecdysozoa</taxon>
        <taxon>Arthropoda</taxon>
        <taxon>Crustacea</taxon>
        <taxon>Multicrustacea</taxon>
        <taxon>Malacostraca</taxon>
        <taxon>Eumalacostraca</taxon>
        <taxon>Eucarida</taxon>
        <taxon>Euphausiacea</taxon>
        <taxon>Euphausiidae</taxon>
        <taxon>Meganyctiphanes</taxon>
    </lineage>
</organism>
<proteinExistence type="predicted"/>
<keyword evidence="3 4" id="KW-0472">Membrane</keyword>
<evidence type="ECO:0000256" key="2">
    <source>
        <dbReference type="ARBA" id="ARBA00022989"/>
    </source>
</evidence>
<feature type="transmembrane region" description="Helical" evidence="4">
    <location>
        <begin position="66"/>
        <end position="87"/>
    </location>
</feature>
<keyword evidence="2 4" id="KW-1133">Transmembrane helix</keyword>
<keyword evidence="7" id="KW-1185">Reference proteome</keyword>
<evidence type="ECO:0000256" key="4">
    <source>
        <dbReference type="SAM" id="Phobius"/>
    </source>
</evidence>
<reference evidence="6 7" key="1">
    <citation type="submission" date="2024-05" db="EMBL/GenBank/DDBJ databases">
        <authorList>
            <person name="Wallberg A."/>
        </authorList>
    </citation>
    <scope>NUCLEOTIDE SEQUENCE [LARGE SCALE GENOMIC DNA]</scope>
</reference>